<organism evidence="2">
    <name type="scientific">Candidatus Kentrum sp. UNK</name>
    <dbReference type="NCBI Taxonomy" id="2126344"/>
    <lineage>
        <taxon>Bacteria</taxon>
        <taxon>Pseudomonadati</taxon>
        <taxon>Pseudomonadota</taxon>
        <taxon>Gammaproteobacteria</taxon>
        <taxon>Candidatus Kentrum</taxon>
    </lineage>
</organism>
<dbReference type="EMBL" id="CAADGD010000001">
    <property type="protein sequence ID" value="VFK68348.1"/>
    <property type="molecule type" value="Genomic_DNA"/>
</dbReference>
<reference evidence="2" key="1">
    <citation type="submission" date="2019-02" db="EMBL/GenBank/DDBJ databases">
        <authorList>
            <person name="Gruber-Vodicka R. H."/>
            <person name="Seah K. B. B."/>
        </authorList>
    </citation>
    <scope>NUCLEOTIDE SEQUENCE</scope>
    <source>
        <strain evidence="2">BECK_BY19</strain>
        <strain evidence="1">BECK_BY8</strain>
    </source>
</reference>
<proteinExistence type="predicted"/>
<gene>
    <name evidence="1" type="ORF">BECKUNK1418G_GA0071005_100272</name>
    <name evidence="2" type="ORF">BECKUNK1418H_GA0071006_100172</name>
</gene>
<accession>A0A451AQQ4</accession>
<evidence type="ECO:0000313" key="2">
    <source>
        <dbReference type="EMBL" id="VFK68348.1"/>
    </source>
</evidence>
<sequence length="78" mass="8493">MQPFIDDIPGFDGSVMESLRGKDYRSAFFQYLDGLGAQSEGEWTALLARAERLVLEEALPCRGRGNQGQGNSGKGKAQ</sequence>
<evidence type="ECO:0000313" key="1">
    <source>
        <dbReference type="EMBL" id="VFK58271.1"/>
    </source>
</evidence>
<dbReference type="EMBL" id="CAADFZ010000002">
    <property type="protein sequence ID" value="VFK58271.1"/>
    <property type="molecule type" value="Genomic_DNA"/>
</dbReference>
<protein>
    <submittedName>
        <fullName evidence="2">Uncharacterized protein</fullName>
    </submittedName>
</protein>
<dbReference type="AlphaFoldDB" id="A0A451AQQ4"/>
<name>A0A451AQQ4_9GAMM</name>